<dbReference type="Gene3D" id="1.20.120.740">
    <property type="entry name" value="YgfB uncharacterised protein family UPF0149, PF03695"/>
    <property type="match status" value="1"/>
</dbReference>
<dbReference type="AlphaFoldDB" id="A0A4P7BWA8"/>
<evidence type="ECO:0000313" key="2">
    <source>
        <dbReference type="EMBL" id="QBQ53587.1"/>
    </source>
</evidence>
<dbReference type="OrthoDB" id="9783391at2"/>
<sequence>MAEIYSHLLEALCNIETWANPYEIHGSLCGFLCARQKQTAEAWIEEIAPQASRDDKEKLAALFEFTEQQLNSPDLNVRLLLPDDSAPLSERTEALASWSRGLLYGLGIGGLEKEAALDDDTQEFLTDVAKIAKAAHYTNTDTHEDEVAYSDLVEYLRMGLLLVYEDLHPSERGSPPKN</sequence>
<dbReference type="Proteomes" id="UP000294325">
    <property type="component" value="Chromosome"/>
</dbReference>
<dbReference type="InterPro" id="IPR011978">
    <property type="entry name" value="YgfB-like"/>
</dbReference>
<organism evidence="2 3">
    <name type="scientific">Nitrosococcus wardiae</name>
    <dbReference type="NCBI Taxonomy" id="1814290"/>
    <lineage>
        <taxon>Bacteria</taxon>
        <taxon>Pseudomonadati</taxon>
        <taxon>Pseudomonadota</taxon>
        <taxon>Gammaproteobacteria</taxon>
        <taxon>Chromatiales</taxon>
        <taxon>Chromatiaceae</taxon>
        <taxon>Nitrosococcus</taxon>
    </lineage>
</organism>
<accession>A0A4P7BWA8</accession>
<evidence type="ECO:0000256" key="1">
    <source>
        <dbReference type="ARBA" id="ARBA00038308"/>
    </source>
</evidence>
<keyword evidence="3" id="KW-1185">Reference proteome</keyword>
<name>A0A4P7BWA8_9GAMM</name>
<protein>
    <submittedName>
        <fullName evidence="2">UPF0149 family protein</fullName>
    </submittedName>
</protein>
<dbReference type="PANTHER" id="PTHR37528">
    <property type="entry name" value="UPF0149 PROTEIN YGFB"/>
    <property type="match status" value="1"/>
</dbReference>
<dbReference type="Pfam" id="PF03695">
    <property type="entry name" value="UPF0149"/>
    <property type="match status" value="1"/>
</dbReference>
<dbReference type="EMBL" id="CP038033">
    <property type="protein sequence ID" value="QBQ53587.1"/>
    <property type="molecule type" value="Genomic_DNA"/>
</dbReference>
<dbReference type="SUPFAM" id="SSF101327">
    <property type="entry name" value="YgfB-like"/>
    <property type="match status" value="1"/>
</dbReference>
<dbReference type="PANTHER" id="PTHR37528:SF1">
    <property type="entry name" value="UPF0149 PROTEIN YGFB"/>
    <property type="match status" value="1"/>
</dbReference>
<dbReference type="GO" id="GO:0005829">
    <property type="term" value="C:cytosol"/>
    <property type="evidence" value="ECO:0007669"/>
    <property type="project" value="TreeGrafter"/>
</dbReference>
<dbReference type="KEGG" id="nwr:E3U44_03005"/>
<dbReference type="RefSeq" id="WP_134356601.1">
    <property type="nucleotide sequence ID" value="NZ_CP038033.1"/>
</dbReference>
<proteinExistence type="inferred from homology"/>
<gene>
    <name evidence="2" type="ORF">E3U44_03005</name>
</gene>
<reference evidence="2 3" key="1">
    <citation type="submission" date="2019-03" db="EMBL/GenBank/DDBJ databases">
        <title>The genome sequence of Nitrosococcus wardiae strain D1FHST reveals the archetypal metabolic capacity of ammonia-oxidizing Gammaproteobacteria.</title>
        <authorList>
            <person name="Wang L."/>
            <person name="Lim C.K."/>
            <person name="Hanson T.E."/>
            <person name="Dang H."/>
            <person name="Klotz M.G."/>
        </authorList>
    </citation>
    <scope>NUCLEOTIDE SEQUENCE [LARGE SCALE GENOMIC DNA]</scope>
    <source>
        <strain evidence="2 3">D1FHS</strain>
    </source>
</reference>
<comment type="similarity">
    <text evidence="1">Belongs to the UPF0149 family.</text>
</comment>
<evidence type="ECO:0000313" key="3">
    <source>
        <dbReference type="Proteomes" id="UP000294325"/>
    </source>
</evidence>
<dbReference type="InterPro" id="IPR036255">
    <property type="entry name" value="YgfB-like_sf"/>
</dbReference>